<dbReference type="InterPro" id="IPR011335">
    <property type="entry name" value="Restrct_endonuc-II-like"/>
</dbReference>
<dbReference type="InterPro" id="IPR012296">
    <property type="entry name" value="Nuclease_put_TT1808"/>
</dbReference>
<sequence>MSSALSHRDDRYDLADWAGLDHDPDGPRIELIGGRLHVTPAPALGHQAFSDEIRRLVDDALWDQDRADLMVVSAIGVRLAPDMGFIPDLAVIRAPRDGATKVVAADVSLIVEIVSPRTRRQDRMSKPAAYAAAGVPFYWRVEPTVGEPPTVVCGELVDGGYVTRVIVDAGSPALVTCAPVPVRLDVDRLYSRVFRRGSGR</sequence>
<dbReference type="CDD" id="cd06260">
    <property type="entry name" value="DUF820-like"/>
    <property type="match status" value="1"/>
</dbReference>
<dbReference type="PANTHER" id="PTHR35400:SF3">
    <property type="entry name" value="SLL1072 PROTEIN"/>
    <property type="match status" value="1"/>
</dbReference>
<dbReference type="OrthoDB" id="9799703at2"/>
<keyword evidence="3" id="KW-1185">Reference proteome</keyword>
<dbReference type="PANTHER" id="PTHR35400">
    <property type="entry name" value="SLR1083 PROTEIN"/>
    <property type="match status" value="1"/>
</dbReference>
<dbReference type="Gene3D" id="3.90.1570.10">
    <property type="entry name" value="tt1808, chain A"/>
    <property type="match status" value="1"/>
</dbReference>
<dbReference type="EMBL" id="CP022521">
    <property type="protein sequence ID" value="ASO18359.1"/>
    <property type="molecule type" value="Genomic_DNA"/>
</dbReference>
<organism evidence="2 3">
    <name type="scientific">Actinoalloteichus hoggarensis</name>
    <dbReference type="NCBI Taxonomy" id="1470176"/>
    <lineage>
        <taxon>Bacteria</taxon>
        <taxon>Bacillati</taxon>
        <taxon>Actinomycetota</taxon>
        <taxon>Actinomycetes</taxon>
        <taxon>Pseudonocardiales</taxon>
        <taxon>Pseudonocardiaceae</taxon>
        <taxon>Actinoalloteichus</taxon>
    </lineage>
</organism>
<name>A0A221VXT1_9PSEU</name>
<evidence type="ECO:0000313" key="3">
    <source>
        <dbReference type="Proteomes" id="UP000204221"/>
    </source>
</evidence>
<protein>
    <recommendedName>
        <fullName evidence="1">Putative restriction endonuclease domain-containing protein</fullName>
    </recommendedName>
</protein>
<reference evidence="2 3" key="1">
    <citation type="submission" date="2017-07" db="EMBL/GenBank/DDBJ databases">
        <title>Complete genome sequence of Actinoalloteichus hoggarensis DSM 45943, type strain of Actinoalloteichus hoggarensis.</title>
        <authorList>
            <person name="Ruckert C."/>
            <person name="Nouioui I."/>
            <person name="Willmese J."/>
            <person name="van Wezel G."/>
            <person name="Klenk H.-P."/>
            <person name="Kalinowski J."/>
            <person name="Zotchev S.B."/>
        </authorList>
    </citation>
    <scope>NUCLEOTIDE SEQUENCE [LARGE SCALE GENOMIC DNA]</scope>
    <source>
        <strain evidence="2 3">DSM 45943</strain>
    </source>
</reference>
<dbReference type="Pfam" id="PF05685">
    <property type="entry name" value="Uma2"/>
    <property type="match status" value="1"/>
</dbReference>
<proteinExistence type="predicted"/>
<dbReference type="KEGG" id="ahg:AHOG_03510"/>
<gene>
    <name evidence="2" type="ORF">AHOG_03510</name>
</gene>
<evidence type="ECO:0000259" key="1">
    <source>
        <dbReference type="Pfam" id="PF05685"/>
    </source>
</evidence>
<evidence type="ECO:0000313" key="2">
    <source>
        <dbReference type="EMBL" id="ASO18359.1"/>
    </source>
</evidence>
<dbReference type="InterPro" id="IPR008538">
    <property type="entry name" value="Uma2"/>
</dbReference>
<dbReference type="Proteomes" id="UP000204221">
    <property type="component" value="Chromosome"/>
</dbReference>
<feature type="domain" description="Putative restriction endonuclease" evidence="1">
    <location>
        <begin position="18"/>
        <end position="171"/>
    </location>
</feature>
<dbReference type="RefSeq" id="WP_157736611.1">
    <property type="nucleotide sequence ID" value="NZ_CP022521.1"/>
</dbReference>
<accession>A0A221VXT1</accession>
<dbReference type="SUPFAM" id="SSF52980">
    <property type="entry name" value="Restriction endonuclease-like"/>
    <property type="match status" value="1"/>
</dbReference>
<dbReference type="AlphaFoldDB" id="A0A221VXT1"/>